<dbReference type="EMBL" id="BK032835">
    <property type="protein sequence ID" value="DAF63235.1"/>
    <property type="molecule type" value="Genomic_DNA"/>
</dbReference>
<reference evidence="1" key="1">
    <citation type="journal article" date="2021" name="Proc. Natl. Acad. Sci. U.S.A.">
        <title>A Catalog of Tens of Thousands of Viruses from Human Metagenomes Reveals Hidden Associations with Chronic Diseases.</title>
        <authorList>
            <person name="Tisza M.J."/>
            <person name="Buck C.B."/>
        </authorList>
    </citation>
    <scope>NUCLEOTIDE SEQUENCE</scope>
    <source>
        <strain evidence="1">CtIEo13</strain>
    </source>
</reference>
<name>A0A8S5TJJ1_9CAUD</name>
<sequence length="42" mass="5109">MKFNKISIYKYQKLVKVKLLVISKLQVLKFGQFKKNDYLCNR</sequence>
<protein>
    <submittedName>
        <fullName evidence="1">Uncharacterized protein</fullName>
    </submittedName>
</protein>
<proteinExistence type="predicted"/>
<accession>A0A8S5TJJ1</accession>
<evidence type="ECO:0000313" key="1">
    <source>
        <dbReference type="EMBL" id="DAF63235.1"/>
    </source>
</evidence>
<organism evidence="1">
    <name type="scientific">Siphoviridae sp. ctIEo13</name>
    <dbReference type="NCBI Taxonomy" id="2827833"/>
    <lineage>
        <taxon>Viruses</taxon>
        <taxon>Duplodnaviria</taxon>
        <taxon>Heunggongvirae</taxon>
        <taxon>Uroviricota</taxon>
        <taxon>Caudoviricetes</taxon>
    </lineage>
</organism>